<evidence type="ECO:0000313" key="9">
    <source>
        <dbReference type="EMBL" id="MEA5256767.1"/>
    </source>
</evidence>
<accession>A0ABU5QI96</accession>
<evidence type="ECO:0000256" key="4">
    <source>
        <dbReference type="ARBA" id="ARBA00022452"/>
    </source>
</evidence>
<evidence type="ECO:0000256" key="1">
    <source>
        <dbReference type="ARBA" id="ARBA00004442"/>
    </source>
</evidence>
<evidence type="ECO:0000313" key="10">
    <source>
        <dbReference type="Proteomes" id="UP001304671"/>
    </source>
</evidence>
<comment type="similarity">
    <text evidence="2">Belongs to the outer membrane factor (OMF) (TC 1.B.17) family.</text>
</comment>
<dbReference type="Pfam" id="PF02321">
    <property type="entry name" value="OEP"/>
    <property type="match status" value="1"/>
</dbReference>
<keyword evidence="3" id="KW-0813">Transport</keyword>
<dbReference type="PANTHER" id="PTHR30026">
    <property type="entry name" value="OUTER MEMBRANE PROTEIN TOLC"/>
    <property type="match status" value="1"/>
</dbReference>
<evidence type="ECO:0000256" key="6">
    <source>
        <dbReference type="ARBA" id="ARBA00023136"/>
    </source>
</evidence>
<keyword evidence="8" id="KW-0175">Coiled coil</keyword>
<gene>
    <name evidence="9" type="ORF">VB264_03155</name>
</gene>
<proteinExistence type="inferred from homology"/>
<keyword evidence="5" id="KW-0812">Transmembrane</keyword>
<keyword evidence="10" id="KW-1185">Reference proteome</keyword>
<protein>
    <submittedName>
        <fullName evidence="9">TolC family protein</fullName>
    </submittedName>
</protein>
<dbReference type="InterPro" id="IPR003423">
    <property type="entry name" value="OMP_efflux"/>
</dbReference>
<sequence length="469" mass="52858">MKTLKIYANPFIAIKLANNKVVLLLLVSISFLIDAKAQSDILNQYVQEGLKNSQIIKQQQFSLQKAVYALEEAKALFKPNVSFNTTVSAAQGGRKIEIPVGDLVNPVYTTLNALTNSNKFPQISNSSEQLVPKDFYDLRFKTTMPILNAEIRYNQAIKQEQITVQQTEIQVYKRELVRDIKAAYFNYLKATEAVKVYENALKILQESERVNESLIKNGSANPTVLVRTRNEIAKIDAEISNAKGNQLNAAAYFNFLLNKDFNANIQIENLNTSLLDLNLEDGHREELDKIQAGININKQLVGLSQSYKKLKVGASLDVGSQGRFAQIASADKNFFSPNAFVLVGVSFDLPVYSFGRNQLKVKQSEMDLAALDTQAQQVKNQLALQTEMAQNSLSSSKKVFESKASQISTAERYYRDMLRRYKEGNLSFIELLDAQTQITTAQLQQSISLYDVWLKWTDLERAKASYEIK</sequence>
<dbReference type="SUPFAM" id="SSF56954">
    <property type="entry name" value="Outer membrane efflux proteins (OEP)"/>
    <property type="match status" value="1"/>
</dbReference>
<dbReference type="RefSeq" id="WP_323246680.1">
    <property type="nucleotide sequence ID" value="NZ_JAYFUL010000002.1"/>
</dbReference>
<evidence type="ECO:0000256" key="5">
    <source>
        <dbReference type="ARBA" id="ARBA00022692"/>
    </source>
</evidence>
<keyword evidence="6" id="KW-0472">Membrane</keyword>
<keyword evidence="7" id="KW-0998">Cell outer membrane</keyword>
<dbReference type="InterPro" id="IPR051906">
    <property type="entry name" value="TolC-like"/>
</dbReference>
<feature type="coiled-coil region" evidence="8">
    <location>
        <begin position="197"/>
        <end position="245"/>
    </location>
</feature>
<keyword evidence="4" id="KW-1134">Transmembrane beta strand</keyword>
<dbReference type="PANTHER" id="PTHR30026:SF20">
    <property type="entry name" value="OUTER MEMBRANE PROTEIN TOLC"/>
    <property type="match status" value="1"/>
</dbReference>
<comment type="subcellular location">
    <subcellularLocation>
        <location evidence="1">Cell outer membrane</location>
    </subcellularLocation>
</comment>
<organism evidence="9 10">
    <name type="scientific">Arcicella aquatica</name>
    <dbReference type="NCBI Taxonomy" id="217141"/>
    <lineage>
        <taxon>Bacteria</taxon>
        <taxon>Pseudomonadati</taxon>
        <taxon>Bacteroidota</taxon>
        <taxon>Cytophagia</taxon>
        <taxon>Cytophagales</taxon>
        <taxon>Flectobacillaceae</taxon>
        <taxon>Arcicella</taxon>
    </lineage>
</organism>
<dbReference type="Proteomes" id="UP001304671">
    <property type="component" value="Unassembled WGS sequence"/>
</dbReference>
<name>A0ABU5QI96_9BACT</name>
<dbReference type="EMBL" id="JAYFUL010000002">
    <property type="protein sequence ID" value="MEA5256767.1"/>
    <property type="molecule type" value="Genomic_DNA"/>
</dbReference>
<dbReference type="Gene3D" id="1.20.1600.10">
    <property type="entry name" value="Outer membrane efflux proteins (OEP)"/>
    <property type="match status" value="1"/>
</dbReference>
<reference evidence="9 10" key="1">
    <citation type="submission" date="2023-12" db="EMBL/GenBank/DDBJ databases">
        <title>Novel species of the genus Arcicella isolated from rivers.</title>
        <authorList>
            <person name="Lu H."/>
        </authorList>
    </citation>
    <scope>NUCLEOTIDE SEQUENCE [LARGE SCALE GENOMIC DNA]</scope>
    <source>
        <strain evidence="9 10">LMG 21963</strain>
    </source>
</reference>
<evidence type="ECO:0000256" key="7">
    <source>
        <dbReference type="ARBA" id="ARBA00023237"/>
    </source>
</evidence>
<evidence type="ECO:0000256" key="2">
    <source>
        <dbReference type="ARBA" id="ARBA00007613"/>
    </source>
</evidence>
<evidence type="ECO:0000256" key="3">
    <source>
        <dbReference type="ARBA" id="ARBA00022448"/>
    </source>
</evidence>
<evidence type="ECO:0000256" key="8">
    <source>
        <dbReference type="SAM" id="Coils"/>
    </source>
</evidence>
<comment type="caution">
    <text evidence="9">The sequence shown here is derived from an EMBL/GenBank/DDBJ whole genome shotgun (WGS) entry which is preliminary data.</text>
</comment>